<dbReference type="Pfam" id="PF13840">
    <property type="entry name" value="ACT_7"/>
    <property type="match status" value="1"/>
</dbReference>
<dbReference type="RefSeq" id="WP_105052896.1">
    <property type="nucleotide sequence ID" value="NZ_BMYG01000001.1"/>
</dbReference>
<dbReference type="PANTHER" id="PTHR31131:SF6">
    <property type="entry name" value="CASTOR ACT DOMAIN-CONTAINING PROTEIN"/>
    <property type="match status" value="1"/>
</dbReference>
<organism evidence="2 3">
    <name type="scientific">Psychrosphaera saromensis</name>
    <dbReference type="NCBI Taxonomy" id="716813"/>
    <lineage>
        <taxon>Bacteria</taxon>
        <taxon>Pseudomonadati</taxon>
        <taxon>Pseudomonadota</taxon>
        <taxon>Gammaproteobacteria</taxon>
        <taxon>Alteromonadales</taxon>
        <taxon>Pseudoalteromonadaceae</taxon>
        <taxon>Psychrosphaera</taxon>
    </lineage>
</organism>
<protein>
    <submittedName>
        <fullName evidence="2">Amino acid-binding protein</fullName>
    </submittedName>
</protein>
<dbReference type="InterPro" id="IPR027795">
    <property type="entry name" value="CASTOR_ACT_dom"/>
</dbReference>
<evidence type="ECO:0000313" key="3">
    <source>
        <dbReference type="Proteomes" id="UP000239007"/>
    </source>
</evidence>
<evidence type="ECO:0000313" key="2">
    <source>
        <dbReference type="EMBL" id="PQJ54381.1"/>
    </source>
</evidence>
<dbReference type="Proteomes" id="UP000239007">
    <property type="component" value="Unassembled WGS sequence"/>
</dbReference>
<name>A0A2S7UYN7_9GAMM</name>
<dbReference type="PIRSF" id="PIRSF008459">
    <property type="entry name" value="UCP008459"/>
    <property type="match status" value="1"/>
</dbReference>
<dbReference type="InterPro" id="IPR016540">
    <property type="entry name" value="UCP008459"/>
</dbReference>
<gene>
    <name evidence="2" type="ORF">BTO11_12415</name>
</gene>
<feature type="domain" description="CASTOR ACT" evidence="1">
    <location>
        <begin position="57"/>
        <end position="119"/>
    </location>
</feature>
<dbReference type="PANTHER" id="PTHR31131">
    <property type="entry name" value="CHROMOSOME 1, WHOLE GENOME SHOTGUN SEQUENCE"/>
    <property type="match status" value="1"/>
</dbReference>
<dbReference type="AlphaFoldDB" id="A0A2S7UYN7"/>
<dbReference type="InterPro" id="IPR051719">
    <property type="entry name" value="CASTOR_mTORC1"/>
</dbReference>
<dbReference type="Gene3D" id="3.30.2130.10">
    <property type="entry name" value="VC0802-like"/>
    <property type="match status" value="1"/>
</dbReference>
<dbReference type="EMBL" id="MSCH01000003">
    <property type="protein sequence ID" value="PQJ54381.1"/>
    <property type="molecule type" value="Genomic_DNA"/>
</dbReference>
<evidence type="ECO:0000259" key="1">
    <source>
        <dbReference type="Pfam" id="PF13840"/>
    </source>
</evidence>
<dbReference type="OrthoDB" id="5615858at2"/>
<accession>A0A2S7UYN7</accession>
<sequence length="130" mass="14320">MPKQTLQVLAESFSVHSFDHDQSVPTAVFSSPIYFISKTPDELSVVCPSYIQLESLEHEDDWVALEVLGPLGFSLTGILSNISGVLAAADISIFVISTFDTDYILVKKDAVPTAIKQLRNNEYRVLTDEA</sequence>
<comment type="caution">
    <text evidence="2">The sequence shown here is derived from an EMBL/GenBank/DDBJ whole genome shotgun (WGS) entry which is preliminary data.</text>
</comment>
<keyword evidence="3" id="KW-1185">Reference proteome</keyword>
<dbReference type="SUPFAM" id="SSF55021">
    <property type="entry name" value="ACT-like"/>
    <property type="match status" value="2"/>
</dbReference>
<reference evidence="2 3" key="1">
    <citation type="submission" date="2016-12" db="EMBL/GenBank/DDBJ databases">
        <title>Diversity of luminous bacteria.</title>
        <authorList>
            <person name="Yoshizawa S."/>
            <person name="Kogure K."/>
        </authorList>
    </citation>
    <scope>NUCLEOTIDE SEQUENCE [LARGE SCALE GENOMIC DNA]</scope>
    <source>
        <strain evidence="2 3">SA4-48</strain>
    </source>
</reference>
<proteinExistence type="predicted"/>
<dbReference type="InterPro" id="IPR045865">
    <property type="entry name" value="ACT-like_dom_sf"/>
</dbReference>